<dbReference type="GO" id="GO:0016740">
    <property type="term" value="F:transferase activity"/>
    <property type="evidence" value="ECO:0007669"/>
    <property type="project" value="UniProtKB-KW"/>
</dbReference>
<accession>E1QMI2</accession>
<protein>
    <submittedName>
        <fullName evidence="2">Glycosyl transferase family 2</fullName>
    </submittedName>
</protein>
<dbReference type="PANTHER" id="PTHR48090">
    <property type="entry name" value="UNDECAPRENYL-PHOSPHATE 4-DEOXY-4-FORMAMIDO-L-ARABINOSE TRANSFERASE-RELATED"/>
    <property type="match status" value="1"/>
</dbReference>
<organism evidence="2 3">
    <name type="scientific">Desulfarculus baarsii (strain ATCC 33931 / DSM 2075 / LMG 7858 / VKM B-1802 / 2st14)</name>
    <dbReference type="NCBI Taxonomy" id="644282"/>
    <lineage>
        <taxon>Bacteria</taxon>
        <taxon>Pseudomonadati</taxon>
        <taxon>Thermodesulfobacteriota</taxon>
        <taxon>Desulfarculia</taxon>
        <taxon>Desulfarculales</taxon>
        <taxon>Desulfarculaceae</taxon>
        <taxon>Desulfarculus</taxon>
    </lineage>
</organism>
<dbReference type="SUPFAM" id="SSF53448">
    <property type="entry name" value="Nucleotide-diphospho-sugar transferases"/>
    <property type="match status" value="1"/>
</dbReference>
<dbReference type="InterPro" id="IPR050256">
    <property type="entry name" value="Glycosyltransferase_2"/>
</dbReference>
<sequence>MGPVETVDVIMPAFNEAAGVETAVAEVDRAILGRLPGSRLIVVDDGGTDGTGPILDRLAQGLAPRLVVIHQANAGHGPALMTGLARSRAPWVLLIDADRQQDAEDFWRLWARRQGAAMVVGVRQGRWEGPGRALISRTLRLLGRLLFGARLADVNAPFKLIGRPCLERLTPLLGPKALAPSAGLVLAASALGLVVVQEPVAHRARRDGPSRLIGRRLLRLCWAAALELWRLRLRLARAR</sequence>
<dbReference type="EMBL" id="CP002085">
    <property type="protein sequence ID" value="ADK86225.1"/>
    <property type="molecule type" value="Genomic_DNA"/>
</dbReference>
<evidence type="ECO:0000313" key="2">
    <source>
        <dbReference type="EMBL" id="ADK86225.1"/>
    </source>
</evidence>
<dbReference type="STRING" id="644282.Deba_2872"/>
<name>E1QMI2_DESB2</name>
<feature type="domain" description="Glycosyltransferase 2-like" evidence="1">
    <location>
        <begin position="9"/>
        <end position="125"/>
    </location>
</feature>
<dbReference type="eggNOG" id="COG1215">
    <property type="taxonomic scope" value="Bacteria"/>
</dbReference>
<reference evidence="2 3" key="1">
    <citation type="journal article" date="2010" name="Stand. Genomic Sci.">
        <title>Complete genome sequence of Desulfarculus baarsii type strain (2st14).</title>
        <authorList>
            <person name="Sun H."/>
            <person name="Spring S."/>
            <person name="Lapidus A."/>
            <person name="Davenport K."/>
            <person name="Del Rio T.G."/>
            <person name="Tice H."/>
            <person name="Nolan M."/>
            <person name="Copeland A."/>
            <person name="Cheng J.F."/>
            <person name="Lucas S."/>
            <person name="Tapia R."/>
            <person name="Goodwin L."/>
            <person name="Pitluck S."/>
            <person name="Ivanova N."/>
            <person name="Pagani I."/>
            <person name="Mavromatis K."/>
            <person name="Ovchinnikova G."/>
            <person name="Pati A."/>
            <person name="Chen A."/>
            <person name="Palaniappan K."/>
            <person name="Hauser L."/>
            <person name="Chang Y.J."/>
            <person name="Jeffries C.D."/>
            <person name="Detter J.C."/>
            <person name="Han C."/>
            <person name="Rohde M."/>
            <person name="Brambilla E."/>
            <person name="Goker M."/>
            <person name="Woyke T."/>
            <person name="Bristow J."/>
            <person name="Eisen J.A."/>
            <person name="Markowitz V."/>
            <person name="Hugenholtz P."/>
            <person name="Kyrpides N.C."/>
            <person name="Klenk H.P."/>
            <person name="Land M."/>
        </authorList>
    </citation>
    <scope>NUCLEOTIDE SEQUENCE [LARGE SCALE GENOMIC DNA]</scope>
    <source>
        <strain evidence="3">ATCC 33931 / DSM 2075 / LMG 7858 / VKM B-1802 / 2st14</strain>
    </source>
</reference>
<dbReference type="OrthoDB" id="9811884at2"/>
<gene>
    <name evidence="2" type="ordered locus">Deba_2872</name>
</gene>
<dbReference type="AlphaFoldDB" id="E1QMI2"/>
<dbReference type="InterPro" id="IPR029044">
    <property type="entry name" value="Nucleotide-diphossugar_trans"/>
</dbReference>
<dbReference type="CDD" id="cd04179">
    <property type="entry name" value="DPM_DPG-synthase_like"/>
    <property type="match status" value="1"/>
</dbReference>
<dbReference type="CAZy" id="GT2">
    <property type="family name" value="Glycosyltransferase Family 2"/>
</dbReference>
<dbReference type="Pfam" id="PF00535">
    <property type="entry name" value="Glycos_transf_2"/>
    <property type="match status" value="1"/>
</dbReference>
<dbReference type="Gene3D" id="3.90.550.10">
    <property type="entry name" value="Spore Coat Polysaccharide Biosynthesis Protein SpsA, Chain A"/>
    <property type="match status" value="1"/>
</dbReference>
<keyword evidence="3" id="KW-1185">Reference proteome</keyword>
<dbReference type="Proteomes" id="UP000009047">
    <property type="component" value="Chromosome"/>
</dbReference>
<proteinExistence type="predicted"/>
<dbReference type="KEGG" id="dbr:Deba_2872"/>
<dbReference type="HOGENOM" id="CLU_033536_11_0_7"/>
<keyword evidence="2" id="KW-0808">Transferase</keyword>
<dbReference type="RefSeq" id="WP_013259663.1">
    <property type="nucleotide sequence ID" value="NC_014365.1"/>
</dbReference>
<dbReference type="InterPro" id="IPR001173">
    <property type="entry name" value="Glyco_trans_2-like"/>
</dbReference>
<evidence type="ECO:0000313" key="3">
    <source>
        <dbReference type="Proteomes" id="UP000009047"/>
    </source>
</evidence>
<evidence type="ECO:0000259" key="1">
    <source>
        <dbReference type="Pfam" id="PF00535"/>
    </source>
</evidence>